<name>A0A2V1DC41_9PLEO</name>
<feature type="compositionally biased region" description="Low complexity" evidence="1">
    <location>
        <begin position="583"/>
        <end position="613"/>
    </location>
</feature>
<dbReference type="GO" id="GO:0006366">
    <property type="term" value="P:transcription by RNA polymerase II"/>
    <property type="evidence" value="ECO:0007669"/>
    <property type="project" value="InterPro"/>
</dbReference>
<dbReference type="PROSITE" id="PS50181">
    <property type="entry name" value="FBOX"/>
    <property type="match status" value="1"/>
</dbReference>
<dbReference type="InterPro" id="IPR001810">
    <property type="entry name" value="F-box_dom"/>
</dbReference>
<dbReference type="GO" id="GO:0046872">
    <property type="term" value="F:metal ion binding"/>
    <property type="evidence" value="ECO:0007669"/>
    <property type="project" value="UniProtKB-KW"/>
</dbReference>
<dbReference type="GO" id="GO:0003677">
    <property type="term" value="F:DNA binding"/>
    <property type="evidence" value="ECO:0007669"/>
    <property type="project" value="UniProtKB-KW"/>
</dbReference>
<feature type="compositionally biased region" description="Low complexity" evidence="1">
    <location>
        <begin position="643"/>
        <end position="661"/>
    </location>
</feature>
<feature type="compositionally biased region" description="Low complexity" evidence="1">
    <location>
        <begin position="676"/>
        <end position="685"/>
    </location>
</feature>
<dbReference type="GO" id="GO:0005634">
    <property type="term" value="C:nucleus"/>
    <property type="evidence" value="ECO:0007669"/>
    <property type="project" value="UniProtKB-SubCell"/>
</dbReference>
<accession>A0A2V1DC41</accession>
<dbReference type="STRING" id="97972.A0A2V1DC41"/>
<reference evidence="3 4" key="1">
    <citation type="journal article" date="2018" name="Sci. Rep.">
        <title>Comparative genomics provides insights into the lifestyle and reveals functional heterogeneity of dark septate endophytic fungi.</title>
        <authorList>
            <person name="Knapp D.G."/>
            <person name="Nemeth J.B."/>
            <person name="Barry K."/>
            <person name="Hainaut M."/>
            <person name="Henrissat B."/>
            <person name="Johnson J."/>
            <person name="Kuo A."/>
            <person name="Lim J.H.P."/>
            <person name="Lipzen A."/>
            <person name="Nolan M."/>
            <person name="Ohm R.A."/>
            <person name="Tamas L."/>
            <person name="Grigoriev I.V."/>
            <person name="Spatafora J.W."/>
            <person name="Nagy L.G."/>
            <person name="Kovacs G.M."/>
        </authorList>
    </citation>
    <scope>NUCLEOTIDE SEQUENCE [LARGE SCALE GENOMIC DNA]</scope>
    <source>
        <strain evidence="3 4">DSE2036</strain>
    </source>
</reference>
<dbReference type="AlphaFoldDB" id="A0A2V1DC41"/>
<proteinExistence type="predicted"/>
<evidence type="ECO:0000256" key="1">
    <source>
        <dbReference type="SAM" id="MobiDB-lite"/>
    </source>
</evidence>
<evidence type="ECO:0000313" key="4">
    <source>
        <dbReference type="Proteomes" id="UP000244855"/>
    </source>
</evidence>
<feature type="region of interest" description="Disordered" evidence="1">
    <location>
        <begin position="583"/>
        <end position="685"/>
    </location>
</feature>
<feature type="domain" description="F-box" evidence="2">
    <location>
        <begin position="1"/>
        <end position="45"/>
    </location>
</feature>
<protein>
    <recommendedName>
        <fullName evidence="2">F-box domain-containing protein</fullName>
    </recommendedName>
</protein>
<organism evidence="3 4">
    <name type="scientific">Periconia macrospinosa</name>
    <dbReference type="NCBI Taxonomy" id="97972"/>
    <lineage>
        <taxon>Eukaryota</taxon>
        <taxon>Fungi</taxon>
        <taxon>Dikarya</taxon>
        <taxon>Ascomycota</taxon>
        <taxon>Pezizomycotina</taxon>
        <taxon>Dothideomycetes</taxon>
        <taxon>Pleosporomycetidae</taxon>
        <taxon>Pleosporales</taxon>
        <taxon>Massarineae</taxon>
        <taxon>Periconiaceae</taxon>
        <taxon>Periconia</taxon>
    </lineage>
</organism>
<feature type="compositionally biased region" description="Pro residues" evidence="1">
    <location>
        <begin position="662"/>
        <end position="675"/>
    </location>
</feature>
<evidence type="ECO:0000313" key="3">
    <source>
        <dbReference type="EMBL" id="PVH94779.1"/>
    </source>
</evidence>
<dbReference type="EMBL" id="KZ805521">
    <property type="protein sequence ID" value="PVH94779.1"/>
    <property type="molecule type" value="Genomic_DNA"/>
</dbReference>
<gene>
    <name evidence="3" type="ORF">DM02DRAFT_618387</name>
</gene>
<evidence type="ECO:0000259" key="2">
    <source>
        <dbReference type="PROSITE" id="PS50181"/>
    </source>
</evidence>
<sequence>MSLPTLPNELKNYVFADLTLGDMLSLAETCKDLYLVCQPAIFRAVSIGRGQHERRWGQYTGWKHLTIADPISIVRTRSLRSFLRTLIAKPELAELVHNVDIYDACKDWAYCQEGPGDGVQINDDDHEAFAGAIDALCVSGAEQWKEAVAGNWSTLPKRPWTLDTLGEHQFEAMVTLLLYTCPQIRELSIRLDVLGWNPWLMNLFHEAADSSGSSSGYKVLGQLSRVTIRFVDFTLAAHGEEAPLIHSLLHTLYQLPLLRSLTVGPDNHSAREVDRVYWGVQLGSIPDLESLPVAEQLSTLRLRKSKFSSSDLQTILQSSPDLHTLEFESIRNTKDGVTALDVGHVKSILDSRRETLMHLILRHHRDSGDDDQPEYDPPFLGHLGPLQDFTSLVSLEVSLGALFGLHNAWWHGPEYPDLGSFLPPNLQILTITTDAAGSPALRKAVGIPTIAIFRKFFAGEIANPNANVTHNTWRYIQGWHQVHEPVWKKATPKIKEFVFRIDQQGASTVYWKAMAAKNELLSMVEEQGIYCSIFVDGTLYNTGDFSPLHVPHAYDFVSPVYDVGFPPPPNHMSPQYLPVSLQYSPTSPGYSPTSPQYSPTSPGYSPHSPEYSPHSPPYPMTYPMTSPQYSPTSPRSPQDPAMSPVHSPTSPSSPPYSLTFPVNPPTSPRSPPYSAPSPAYSSTSPDFPHYSVTYPVYSPASPVPEAS</sequence>
<dbReference type="Proteomes" id="UP000244855">
    <property type="component" value="Unassembled WGS sequence"/>
</dbReference>
<keyword evidence="4" id="KW-1185">Reference proteome</keyword>
<dbReference type="OrthoDB" id="3768645at2759"/>